<dbReference type="Gene3D" id="3.40.50.450">
    <property type="match status" value="1"/>
</dbReference>
<gene>
    <name evidence="2" type="ORF">EJO69_04530</name>
</gene>
<dbReference type="NCBIfam" id="TIGR00730">
    <property type="entry name" value="Rossman fold protein, TIGR00730 family"/>
    <property type="match status" value="1"/>
</dbReference>
<protein>
    <recommendedName>
        <fullName evidence="1">Cytokinin riboside 5'-monophosphate phosphoribohydrolase</fullName>
        <ecNumber evidence="1">3.2.2.n1</ecNumber>
    </recommendedName>
</protein>
<dbReference type="InterPro" id="IPR052341">
    <property type="entry name" value="LOG_family_nucleotidases"/>
</dbReference>
<comment type="catalytic activity">
    <reaction evidence="1">
        <text>N(6)-(dimethylallyl)adenosine 5'-phosphate + H2O = N(6)-dimethylallyladenine + D-ribose 5-phosphate</text>
        <dbReference type="Rhea" id="RHEA:48560"/>
        <dbReference type="ChEBI" id="CHEBI:15377"/>
        <dbReference type="ChEBI" id="CHEBI:17660"/>
        <dbReference type="ChEBI" id="CHEBI:57526"/>
        <dbReference type="ChEBI" id="CHEBI:78346"/>
        <dbReference type="EC" id="3.2.2.n1"/>
    </reaction>
</comment>
<name>A0A3S8Z877_9ACTO</name>
<reference evidence="2 3" key="1">
    <citation type="submission" date="2018-12" db="EMBL/GenBank/DDBJ databases">
        <title>Complete genome sequence of Flaviflexus salsibiostraticola KCTC 33148.</title>
        <authorList>
            <person name="Bae J.-W."/>
        </authorList>
    </citation>
    <scope>NUCLEOTIDE SEQUENCE [LARGE SCALE GENOMIC DNA]</scope>
    <source>
        <strain evidence="2 3">KCTC 33148</strain>
    </source>
</reference>
<dbReference type="FunFam" id="3.40.50.450:FF:000011">
    <property type="entry name" value="TIGR00730 family Rossman fold protein"/>
    <property type="match status" value="1"/>
</dbReference>
<evidence type="ECO:0000256" key="1">
    <source>
        <dbReference type="RuleBase" id="RU363015"/>
    </source>
</evidence>
<dbReference type="OrthoDB" id="9801098at2"/>
<dbReference type="RefSeq" id="WP_126039716.1">
    <property type="nucleotide sequence ID" value="NZ_CP034438.1"/>
</dbReference>
<keyword evidence="1" id="KW-0203">Cytokinin biosynthesis</keyword>
<keyword evidence="3" id="KW-1185">Reference proteome</keyword>
<dbReference type="GO" id="GO:0102682">
    <property type="term" value="F:cytokinin riboside 5'-monophosphate phosphoribohydrolase activity"/>
    <property type="evidence" value="ECO:0007669"/>
    <property type="project" value="RHEA"/>
</dbReference>
<sequence>MMRSYRRGPILLRGHQIPDSTTDARLLAPGQDSAWVHSDPWRVMRIQAEFVEGFGALADLGPAISVFGSARTAPGEPDYELARDIAARLVADDFAVITGGGPGIMEAANLGAVEADGISVGLGIELPFEQGMNDYVDLGINFRYFFIRKMMFVKYSLGFIVLPGGYGTLDELFEALTLVQTRKVESFPVILVGREYWGGLAEWLEKSVLAEGMMSPGDEKLFTVVDTAEEAIEAVHAGLKAVVHARNGGDRGARAEDAE</sequence>
<dbReference type="AlphaFoldDB" id="A0A3S8Z877"/>
<organism evidence="2 3">
    <name type="scientific">Flaviflexus salsibiostraticola</name>
    <dbReference type="NCBI Taxonomy" id="1282737"/>
    <lineage>
        <taxon>Bacteria</taxon>
        <taxon>Bacillati</taxon>
        <taxon>Actinomycetota</taxon>
        <taxon>Actinomycetes</taxon>
        <taxon>Actinomycetales</taxon>
        <taxon>Actinomycetaceae</taxon>
        <taxon>Flaviflexus</taxon>
    </lineage>
</organism>
<dbReference type="GO" id="GO:0009691">
    <property type="term" value="P:cytokinin biosynthetic process"/>
    <property type="evidence" value="ECO:0007669"/>
    <property type="project" value="UniProtKB-UniRule"/>
</dbReference>
<dbReference type="InterPro" id="IPR031100">
    <property type="entry name" value="LOG_fam"/>
</dbReference>
<dbReference type="EMBL" id="CP034438">
    <property type="protein sequence ID" value="AZN29654.1"/>
    <property type="molecule type" value="Genomic_DNA"/>
</dbReference>
<comment type="catalytic activity">
    <reaction evidence="1">
        <text>9-ribosyl-trans-zeatin 5'-phosphate + H2O = trans-zeatin + D-ribose 5-phosphate</text>
        <dbReference type="Rhea" id="RHEA:48564"/>
        <dbReference type="ChEBI" id="CHEBI:15377"/>
        <dbReference type="ChEBI" id="CHEBI:16522"/>
        <dbReference type="ChEBI" id="CHEBI:78346"/>
        <dbReference type="ChEBI" id="CHEBI:87947"/>
        <dbReference type="EC" id="3.2.2.n1"/>
    </reaction>
</comment>
<dbReference type="SUPFAM" id="SSF102405">
    <property type="entry name" value="MCP/YpsA-like"/>
    <property type="match status" value="1"/>
</dbReference>
<dbReference type="Proteomes" id="UP000270021">
    <property type="component" value="Chromosome"/>
</dbReference>
<dbReference type="KEGG" id="fsl:EJO69_04530"/>
<dbReference type="PANTHER" id="PTHR43393">
    <property type="entry name" value="CYTOKININ RIBOSIDE 5'-MONOPHOSPHATE PHOSPHORIBOHYDROLASE"/>
    <property type="match status" value="1"/>
</dbReference>
<dbReference type="GO" id="GO:0005829">
    <property type="term" value="C:cytosol"/>
    <property type="evidence" value="ECO:0007669"/>
    <property type="project" value="TreeGrafter"/>
</dbReference>
<accession>A0A3S8Z877</accession>
<dbReference type="Pfam" id="PF03641">
    <property type="entry name" value="Lysine_decarbox"/>
    <property type="match status" value="1"/>
</dbReference>
<comment type="similarity">
    <text evidence="1">Belongs to the LOG family.</text>
</comment>
<dbReference type="EC" id="3.2.2.n1" evidence="1"/>
<dbReference type="InterPro" id="IPR005269">
    <property type="entry name" value="LOG"/>
</dbReference>
<dbReference type="PANTHER" id="PTHR43393:SF2">
    <property type="entry name" value="CYTOKININ RIBOSIDE 5'-MONOPHOSPHATE PHOSPHORIBOHYDROLASE"/>
    <property type="match status" value="1"/>
</dbReference>
<evidence type="ECO:0000313" key="2">
    <source>
        <dbReference type="EMBL" id="AZN29654.1"/>
    </source>
</evidence>
<keyword evidence="1" id="KW-0378">Hydrolase</keyword>
<proteinExistence type="inferred from homology"/>
<evidence type="ECO:0000313" key="3">
    <source>
        <dbReference type="Proteomes" id="UP000270021"/>
    </source>
</evidence>